<dbReference type="Gene3D" id="2.60.40.1230">
    <property type="match status" value="1"/>
</dbReference>
<name>A0A6C1DM20_SACPS</name>
<evidence type="ECO:0000313" key="11">
    <source>
        <dbReference type="EMBL" id="QID77969.1"/>
    </source>
</evidence>
<dbReference type="Gene3D" id="1.25.10.10">
    <property type="entry name" value="Leucine-rich Repeat Variant"/>
    <property type="match status" value="1"/>
</dbReference>
<dbReference type="PIRSF" id="PIRSF037091">
    <property type="entry name" value="AP2_complex_alpha"/>
    <property type="match status" value="1"/>
</dbReference>
<evidence type="ECO:0000256" key="8">
    <source>
        <dbReference type="PIRSR" id="PIRSR037091-1"/>
    </source>
</evidence>
<dbReference type="GO" id="GO:0030122">
    <property type="term" value="C:AP-2 adaptor complex"/>
    <property type="evidence" value="ECO:0007669"/>
    <property type="project" value="InterPro"/>
</dbReference>
<evidence type="ECO:0000313" key="12">
    <source>
        <dbReference type="Proteomes" id="UP000501346"/>
    </source>
</evidence>
<evidence type="ECO:0000256" key="7">
    <source>
        <dbReference type="PIRNR" id="PIRNR037091"/>
    </source>
</evidence>
<dbReference type="Proteomes" id="UP000501346">
    <property type="component" value="Chromosome ScII"/>
</dbReference>
<dbReference type="FunFam" id="1.25.10.10:FF:000615">
    <property type="entry name" value="AP-2 complex subunit alpha"/>
    <property type="match status" value="1"/>
</dbReference>
<dbReference type="InterPro" id="IPR009028">
    <property type="entry name" value="Coatomer/calthrin_app_sub_C"/>
</dbReference>
<sequence length="1025" mass="114938">MDRKKTLINSSVSNNNSTIKGLQLFIADLRSAQQAQEQEKRIQSEIVKIKQHFDAAKKKQGNHDRLGGYQRKKYVAKLAYIYITSNTTKLNEILFGLEQTVELLKSSIFSEKFIGYMTLELLYERSEVVAKVNDEVNYQLMKDLSSSDDNFVMLALNFVGVVGELTNRLAYNDDITTGVFKILRSPTSSIYLKKKSALSFLALLKSNHSILTEDLQRKQLWIQRILSLLDDTENYRLTLATIPLIEFIAKYIDPSYCTRLLPQLTEILYNCVVVGTSRSSDNQFPLEYTFANMPNPWLITKVVSLLSILIASPTERDSGSLLQTNNIDNELLNKLRKCVSVAIELGTRQAQDPMERIVQNTVLFSLINFASKLDPSDEAISNSVTALCSLLTSKEINIRYLTLDSLVKLCSSSGKPAIDAVRYKNLDMIFHLLNTERDSSIVRKVVDLLYTFTDVENVKIIVDGLLQYILSPKNLAEPQIKSDIAVKIAILTEKYATDINWFVIISLQLLSLTSNTTINDDEIWQRLCQIVVNNPSLHRITCERLVDYLCKKQASEAIIKAAAFLLGEYSSLITDRISSANLFTLFAEKYFSAPNVAKAMILTTMIKLYKTSPEIGSNVIKFFQLELNSLDIELQTRSFEYLNIIQLAKVNGNTDILQILFEPMPPFNSKSNPLLKRLGSLPASAGSTTLINSPSEASSSTPDLLSKRANSSRSIMVPMPPPSRRNTIDDANSKISSSEDFSGKDSYYSRQILAPNWREGFTRMISHKQGVLFTSSLMKVFYRITTPDAQQPYVFHISLAFINLTEWEITGLSTQIIPSKTQGNPEYLILNINTPSTATIGPHKRAEQSYEVSIRKPFDVEDSPILAIHFKCGGSTNTINLKTAIGMTTTLISSDVNPSMHLNLAQFISRWKTLSDALGKEGEYQKSGIKLNKDFRKVETISLEDGLLLLTQTVKRLGFDIVDQTSVRSTLFVSGIIHTKSEGNFGCLMKIQYQVNGSVNVTCKTTTAGPLAKYIVECIKNVLTK</sequence>
<evidence type="ECO:0000256" key="9">
    <source>
        <dbReference type="SAM" id="MobiDB-lite"/>
    </source>
</evidence>
<dbReference type="SMART" id="SM00809">
    <property type="entry name" value="Alpha_adaptinC2"/>
    <property type="match status" value="1"/>
</dbReference>
<keyword evidence="5 7" id="KW-0472">Membrane</keyword>
<dbReference type="InterPro" id="IPR012295">
    <property type="entry name" value="TBP_dom_sf"/>
</dbReference>
<dbReference type="PANTHER" id="PTHR22780">
    <property type="entry name" value="ADAPTIN, ALPHA/GAMMA/EPSILON"/>
    <property type="match status" value="1"/>
</dbReference>
<keyword evidence="4 7" id="KW-0653">Protein transport</keyword>
<evidence type="ECO:0000256" key="2">
    <source>
        <dbReference type="ARBA" id="ARBA00022448"/>
    </source>
</evidence>
<comment type="function">
    <text evidence="7">Adaptins are components of the adaptor complexes which link clathrin to receptors in coated vesicles. Clathrin-associated protein complexes are believed to interact with the cytoplasmic tails of membrane proteins, leading to their selection and concentration.</text>
</comment>
<dbReference type="InterPro" id="IPR002553">
    <property type="entry name" value="Clathrin/coatomer_adapt-like_N"/>
</dbReference>
<dbReference type="GO" id="GO:0035615">
    <property type="term" value="F:clathrin adaptor activity"/>
    <property type="evidence" value="ECO:0007669"/>
    <property type="project" value="InterPro"/>
</dbReference>
<dbReference type="InterPro" id="IPR016024">
    <property type="entry name" value="ARM-type_fold"/>
</dbReference>
<dbReference type="GO" id="GO:0006886">
    <property type="term" value="P:intracellular protein transport"/>
    <property type="evidence" value="ECO:0007669"/>
    <property type="project" value="UniProtKB-UniRule"/>
</dbReference>
<dbReference type="EMBL" id="CP048984">
    <property type="protein sequence ID" value="QID77969.1"/>
    <property type="molecule type" value="Genomic_DNA"/>
</dbReference>
<evidence type="ECO:0000256" key="1">
    <source>
        <dbReference type="ARBA" id="ARBA00004277"/>
    </source>
</evidence>
<evidence type="ECO:0000256" key="3">
    <source>
        <dbReference type="ARBA" id="ARBA00022583"/>
    </source>
</evidence>
<feature type="region of interest" description="Disordered" evidence="9">
    <location>
        <begin position="687"/>
        <end position="742"/>
    </location>
</feature>
<dbReference type="InterPro" id="IPR050840">
    <property type="entry name" value="Adaptor_Complx_Large_Subunit"/>
</dbReference>
<comment type="subcellular location">
    <subcellularLocation>
        <location evidence="1">Membrane</location>
        <location evidence="1">Coated pit</location>
        <topology evidence="1">Peripheral membrane protein</topology>
        <orientation evidence="1">Cytoplasmic side</orientation>
    </subcellularLocation>
</comment>
<dbReference type="Gene3D" id="3.30.310.10">
    <property type="entry name" value="TATA-Binding Protein"/>
    <property type="match status" value="1"/>
</dbReference>
<keyword evidence="12" id="KW-1185">Reference proteome</keyword>
<dbReference type="InterPro" id="IPR017104">
    <property type="entry name" value="AP2_complex_asu"/>
</dbReference>
<comment type="similarity">
    <text evidence="7">Belongs to the adaptor complexes large subunit family.</text>
</comment>
<evidence type="ECO:0000256" key="4">
    <source>
        <dbReference type="ARBA" id="ARBA00022927"/>
    </source>
</evidence>
<proteinExistence type="inferred from homology"/>
<feature type="compositionally biased region" description="Polar residues" evidence="9">
    <location>
        <begin position="687"/>
        <end position="714"/>
    </location>
</feature>
<organism evidence="11 12">
    <name type="scientific">Saccharomyces pastorianus</name>
    <name type="common">Lager yeast</name>
    <name type="synonym">Saccharomyces cerevisiae x Saccharomyces eubayanus</name>
    <dbReference type="NCBI Taxonomy" id="27292"/>
    <lineage>
        <taxon>Eukaryota</taxon>
        <taxon>Fungi</taxon>
        <taxon>Dikarya</taxon>
        <taxon>Ascomycota</taxon>
        <taxon>Saccharomycotina</taxon>
        <taxon>Saccharomycetes</taxon>
        <taxon>Saccharomycetales</taxon>
        <taxon>Saccharomycetaceae</taxon>
        <taxon>Saccharomyces</taxon>
    </lineage>
</organism>
<gene>
    <name evidence="11" type="primary">APL3_1</name>
    <name evidence="11" type="ORF">GRS66_000161</name>
</gene>
<keyword evidence="2 7" id="KW-0813">Transport</keyword>
<dbReference type="InterPro" id="IPR013041">
    <property type="entry name" value="Clathrin_app_Ig-like_sf"/>
</dbReference>
<dbReference type="SUPFAM" id="SSF49348">
    <property type="entry name" value="Clathrin adaptor appendage domain"/>
    <property type="match status" value="1"/>
</dbReference>
<dbReference type="SUPFAM" id="SSF48371">
    <property type="entry name" value="ARM repeat"/>
    <property type="match status" value="1"/>
</dbReference>
<evidence type="ECO:0000256" key="5">
    <source>
        <dbReference type="ARBA" id="ARBA00023136"/>
    </source>
</evidence>
<dbReference type="SUPFAM" id="SSF55711">
    <property type="entry name" value="Subdomain of clathrin and coatomer appendage domain"/>
    <property type="match status" value="1"/>
</dbReference>
<keyword evidence="6 7" id="KW-0168">Coated pit</keyword>
<dbReference type="GO" id="GO:0072583">
    <property type="term" value="P:clathrin-dependent endocytosis"/>
    <property type="evidence" value="ECO:0007669"/>
    <property type="project" value="InterPro"/>
</dbReference>
<feature type="binding site" evidence="8">
    <location>
        <position position="69"/>
    </location>
    <ligand>
        <name>a 1,2-diacyl-sn-glycero-3-phospho-(1D-myo-inositol-3,4,5-trisphosphate)</name>
        <dbReference type="ChEBI" id="CHEBI:57836"/>
    </ligand>
</feature>
<feature type="binding site" evidence="8">
    <location>
        <begin position="73"/>
        <end position="77"/>
    </location>
    <ligand>
        <name>a 1,2-diacyl-sn-glycero-3-phospho-(1D-myo-inositol-3,4,5-trisphosphate)</name>
        <dbReference type="ChEBI" id="CHEBI:57836"/>
    </ligand>
</feature>
<protein>
    <recommendedName>
        <fullName evidence="7">AP-2 complex subunit alpha</fullName>
    </recommendedName>
</protein>
<feature type="domain" description="Clathrin adaptor alpha/beta/gamma-adaptin appendage Ig-like subdomain" evidence="10">
    <location>
        <begin position="762"/>
        <end position="884"/>
    </location>
</feature>
<reference evidence="11 12" key="1">
    <citation type="journal article" date="2019" name="BMC Genomics">
        <title>Chromosome level assembly and comparative genome analysis confirm lager-brewing yeasts originated from a single hybridization.</title>
        <authorList>
            <person name="Salazar A.N."/>
            <person name="Gorter de Vries A.R."/>
            <person name="van den Broek M."/>
            <person name="Brouwers N."/>
            <person name="de la Torre Cortes P."/>
            <person name="Kuijpers N.G.A."/>
            <person name="Daran J.G."/>
            <person name="Abeel T."/>
        </authorList>
    </citation>
    <scope>NUCLEOTIDE SEQUENCE [LARGE SCALE GENOMIC DNA]</scope>
    <source>
        <strain evidence="11 12">CBS 1483</strain>
    </source>
</reference>
<dbReference type="Pfam" id="PF01602">
    <property type="entry name" value="Adaptin_N"/>
    <property type="match status" value="1"/>
</dbReference>
<dbReference type="InterPro" id="IPR008152">
    <property type="entry name" value="Clathrin_a/b/g-adaptin_app_Ig"/>
</dbReference>
<evidence type="ECO:0000256" key="6">
    <source>
        <dbReference type="ARBA" id="ARBA00023176"/>
    </source>
</evidence>
<accession>A0A6C1DM20</accession>
<dbReference type="AlphaFoldDB" id="A0A6C1DM20"/>
<keyword evidence="3 7" id="KW-0254">Endocytosis</keyword>
<dbReference type="InterPro" id="IPR011989">
    <property type="entry name" value="ARM-like"/>
</dbReference>
<dbReference type="OrthoDB" id="28053at2759"/>
<evidence type="ECO:0000259" key="10">
    <source>
        <dbReference type="SMART" id="SM00809"/>
    </source>
</evidence>